<evidence type="ECO:0000256" key="3">
    <source>
        <dbReference type="ARBA" id="ARBA00023163"/>
    </source>
</evidence>
<accession>A0A5S5BZ54</accession>
<dbReference type="GO" id="GO:0003700">
    <property type="term" value="F:DNA-binding transcription factor activity"/>
    <property type="evidence" value="ECO:0007669"/>
    <property type="project" value="InterPro"/>
</dbReference>
<dbReference type="PROSITE" id="PS50949">
    <property type="entry name" value="HTH_GNTR"/>
    <property type="match status" value="1"/>
</dbReference>
<organism evidence="5 6">
    <name type="scientific">Paenibacillus methanolicus</name>
    <dbReference type="NCBI Taxonomy" id="582686"/>
    <lineage>
        <taxon>Bacteria</taxon>
        <taxon>Bacillati</taxon>
        <taxon>Bacillota</taxon>
        <taxon>Bacilli</taxon>
        <taxon>Bacillales</taxon>
        <taxon>Paenibacillaceae</taxon>
        <taxon>Paenibacillus</taxon>
    </lineage>
</organism>
<sequence>MKFDETWTELAYNNRDPVYLQVVRHFKERIAAGKLEAGQAIPSRRELGSLLRINPNTAQRAYKEMEEQKLITTEGNSPSRITTNADILRSIRSELLESAIDVFLTSVKSIEISADELSELVKRKFEQRQDKRGPEKEGSA</sequence>
<keyword evidence="1" id="KW-0805">Transcription regulation</keyword>
<dbReference type="InterPro" id="IPR000524">
    <property type="entry name" value="Tscrpt_reg_HTH_GntR"/>
</dbReference>
<keyword evidence="2 5" id="KW-0238">DNA-binding</keyword>
<comment type="caution">
    <text evidence="5">The sequence shown here is derived from an EMBL/GenBank/DDBJ whole genome shotgun (WGS) entry which is preliminary data.</text>
</comment>
<evidence type="ECO:0000259" key="4">
    <source>
        <dbReference type="PROSITE" id="PS50949"/>
    </source>
</evidence>
<evidence type="ECO:0000256" key="1">
    <source>
        <dbReference type="ARBA" id="ARBA00023015"/>
    </source>
</evidence>
<reference evidence="5 6" key="1">
    <citation type="submission" date="2019-07" db="EMBL/GenBank/DDBJ databases">
        <title>Genomic Encyclopedia of Type Strains, Phase III (KMG-III): the genomes of soil and plant-associated and newly described type strains.</title>
        <authorList>
            <person name="Whitman W."/>
        </authorList>
    </citation>
    <scope>NUCLEOTIDE SEQUENCE [LARGE SCALE GENOMIC DNA]</scope>
    <source>
        <strain evidence="5 6">BL24</strain>
    </source>
</reference>
<dbReference type="InterPro" id="IPR036390">
    <property type="entry name" value="WH_DNA-bd_sf"/>
</dbReference>
<dbReference type="AlphaFoldDB" id="A0A5S5BZ54"/>
<dbReference type="PANTHER" id="PTHR38445">
    <property type="entry name" value="HTH-TYPE TRANSCRIPTIONAL REPRESSOR YTRA"/>
    <property type="match status" value="1"/>
</dbReference>
<evidence type="ECO:0000256" key="2">
    <source>
        <dbReference type="ARBA" id="ARBA00023125"/>
    </source>
</evidence>
<feature type="domain" description="HTH gntR-type" evidence="4">
    <location>
        <begin position="16"/>
        <end position="84"/>
    </location>
</feature>
<dbReference type="SUPFAM" id="SSF46785">
    <property type="entry name" value="Winged helix' DNA-binding domain"/>
    <property type="match status" value="1"/>
</dbReference>
<dbReference type="EMBL" id="VNHS01000008">
    <property type="protein sequence ID" value="TYP72461.1"/>
    <property type="molecule type" value="Genomic_DNA"/>
</dbReference>
<dbReference type="PANTHER" id="PTHR38445:SF9">
    <property type="entry name" value="HTH-TYPE TRANSCRIPTIONAL REPRESSOR YTRA"/>
    <property type="match status" value="1"/>
</dbReference>
<protein>
    <submittedName>
        <fullName evidence="5">DNA-binding transcriptional regulator YhcF (GntR family)</fullName>
    </submittedName>
</protein>
<dbReference type="Gene3D" id="1.10.10.10">
    <property type="entry name" value="Winged helix-like DNA-binding domain superfamily/Winged helix DNA-binding domain"/>
    <property type="match status" value="1"/>
</dbReference>
<dbReference type="CDD" id="cd07377">
    <property type="entry name" value="WHTH_GntR"/>
    <property type="match status" value="1"/>
</dbReference>
<proteinExistence type="predicted"/>
<gene>
    <name evidence="5" type="ORF">BCM02_108115</name>
</gene>
<dbReference type="Proteomes" id="UP000323257">
    <property type="component" value="Unassembled WGS sequence"/>
</dbReference>
<keyword evidence="3" id="KW-0804">Transcription</keyword>
<dbReference type="GO" id="GO:0003677">
    <property type="term" value="F:DNA binding"/>
    <property type="evidence" value="ECO:0007669"/>
    <property type="project" value="UniProtKB-KW"/>
</dbReference>
<dbReference type="OrthoDB" id="362473at2"/>
<dbReference type="Pfam" id="PF00392">
    <property type="entry name" value="GntR"/>
    <property type="match status" value="1"/>
</dbReference>
<dbReference type="RefSeq" id="WP_148931090.1">
    <property type="nucleotide sequence ID" value="NZ_VNHS01000008.1"/>
</dbReference>
<dbReference type="SMART" id="SM00345">
    <property type="entry name" value="HTH_GNTR"/>
    <property type="match status" value="1"/>
</dbReference>
<name>A0A5S5BZ54_9BACL</name>
<keyword evidence="6" id="KW-1185">Reference proteome</keyword>
<dbReference type="InterPro" id="IPR036388">
    <property type="entry name" value="WH-like_DNA-bd_sf"/>
</dbReference>
<evidence type="ECO:0000313" key="5">
    <source>
        <dbReference type="EMBL" id="TYP72461.1"/>
    </source>
</evidence>
<evidence type="ECO:0000313" key="6">
    <source>
        <dbReference type="Proteomes" id="UP000323257"/>
    </source>
</evidence>